<dbReference type="EMBL" id="FNAH01000005">
    <property type="protein sequence ID" value="SDE23913.1"/>
    <property type="molecule type" value="Genomic_DNA"/>
</dbReference>
<dbReference type="PANTHER" id="PTHR12631">
    <property type="entry name" value="ALPHA-L-IDURONIDASE"/>
    <property type="match status" value="1"/>
</dbReference>
<dbReference type="STRING" id="591205.SAMN05421538_10529"/>
<gene>
    <name evidence="6" type="ORF">SAMN05421538_10529</name>
</gene>
<dbReference type="RefSeq" id="WP_090523211.1">
    <property type="nucleotide sequence ID" value="NZ_FNAH01000005.1"/>
</dbReference>
<feature type="chain" id="PRO_5011666507" evidence="4">
    <location>
        <begin position="24"/>
        <end position="359"/>
    </location>
</feature>
<organism evidence="6 7">
    <name type="scientific">Paracoccus isoporae</name>
    <dbReference type="NCBI Taxonomy" id="591205"/>
    <lineage>
        <taxon>Bacteria</taxon>
        <taxon>Pseudomonadati</taxon>
        <taxon>Pseudomonadota</taxon>
        <taxon>Alphaproteobacteria</taxon>
        <taxon>Rhodobacterales</taxon>
        <taxon>Paracoccaceae</taxon>
        <taxon>Paracoccus</taxon>
    </lineage>
</organism>
<evidence type="ECO:0000256" key="3">
    <source>
        <dbReference type="RuleBase" id="RU361153"/>
    </source>
</evidence>
<keyword evidence="2 3" id="KW-0326">Glycosidase</keyword>
<evidence type="ECO:0000313" key="7">
    <source>
        <dbReference type="Proteomes" id="UP000199344"/>
    </source>
</evidence>
<dbReference type="GO" id="GO:0000272">
    <property type="term" value="P:polysaccharide catabolic process"/>
    <property type="evidence" value="ECO:0007669"/>
    <property type="project" value="InterPro"/>
</dbReference>
<evidence type="ECO:0000256" key="1">
    <source>
        <dbReference type="ARBA" id="ARBA00022801"/>
    </source>
</evidence>
<evidence type="ECO:0000256" key="2">
    <source>
        <dbReference type="ARBA" id="ARBA00023295"/>
    </source>
</evidence>
<keyword evidence="7" id="KW-1185">Reference proteome</keyword>
<dbReference type="SMR" id="A0A1G7BA80"/>
<accession>A0A1G7BA80</accession>
<dbReference type="InterPro" id="IPR001547">
    <property type="entry name" value="Glyco_hydro_5"/>
</dbReference>
<evidence type="ECO:0000313" key="6">
    <source>
        <dbReference type="EMBL" id="SDE23913.1"/>
    </source>
</evidence>
<dbReference type="PANTHER" id="PTHR12631:SF10">
    <property type="entry name" value="BETA-XYLOSIDASE-LIKE PROTEIN-RELATED"/>
    <property type="match status" value="1"/>
</dbReference>
<dbReference type="Proteomes" id="UP000199344">
    <property type="component" value="Unassembled WGS sequence"/>
</dbReference>
<comment type="similarity">
    <text evidence="3">Belongs to the glycosyl hydrolase 5 (cellulase A) family.</text>
</comment>
<feature type="signal peptide" evidence="4">
    <location>
        <begin position="1"/>
        <end position="23"/>
    </location>
</feature>
<dbReference type="GO" id="GO:0004553">
    <property type="term" value="F:hydrolase activity, hydrolyzing O-glycosyl compounds"/>
    <property type="evidence" value="ECO:0007669"/>
    <property type="project" value="InterPro"/>
</dbReference>
<evidence type="ECO:0000259" key="5">
    <source>
        <dbReference type="Pfam" id="PF00150"/>
    </source>
</evidence>
<dbReference type="Pfam" id="PF00150">
    <property type="entry name" value="Cellulase"/>
    <property type="match status" value="1"/>
</dbReference>
<dbReference type="InterPro" id="IPR017853">
    <property type="entry name" value="GH"/>
</dbReference>
<dbReference type="AlphaFoldDB" id="A0A1G7BA80"/>
<keyword evidence="1 3" id="KW-0378">Hydrolase</keyword>
<name>A0A1G7BA80_9RHOB</name>
<dbReference type="OrthoDB" id="9800974at2"/>
<feature type="domain" description="Glycoside hydrolase family 5" evidence="5">
    <location>
        <begin position="62"/>
        <end position="302"/>
    </location>
</feature>
<dbReference type="InterPro" id="IPR051923">
    <property type="entry name" value="Glycosyl_Hydrolase_39"/>
</dbReference>
<protein>
    <submittedName>
        <fullName evidence="6">Cellulase (Glycosyl hydrolase family 5)</fullName>
    </submittedName>
</protein>
<dbReference type="Gene3D" id="3.20.20.80">
    <property type="entry name" value="Glycosidases"/>
    <property type="match status" value="1"/>
</dbReference>
<proteinExistence type="inferred from homology"/>
<keyword evidence="4" id="KW-0732">Signal</keyword>
<dbReference type="SUPFAM" id="SSF51445">
    <property type="entry name" value="(Trans)glycosidases"/>
    <property type="match status" value="1"/>
</dbReference>
<reference evidence="6 7" key="1">
    <citation type="submission" date="2016-10" db="EMBL/GenBank/DDBJ databases">
        <authorList>
            <person name="de Groot N.N."/>
        </authorList>
    </citation>
    <scope>NUCLEOTIDE SEQUENCE [LARGE SCALE GENOMIC DNA]</scope>
    <source>
        <strain evidence="6 7">DSM 22220</strain>
    </source>
</reference>
<evidence type="ECO:0000256" key="4">
    <source>
        <dbReference type="SAM" id="SignalP"/>
    </source>
</evidence>
<sequence>MANANRVLRCAVVAILFAFAVMAMPGRVAAQEDPDHAPGVLGMAVGLNALRDLDDAGLDAEFAEYAALGMEWVRTDLYWADVQAGGPGNADWSEFDRIVDYAARHDLNVLPVVGTTPDWARADRDAASSPGNPNFYARFVERAVRRYAPRDIHVWEIWNEPNLASNWPPRPDPAAYAAVLAAAYDAIHAADPEATVLLGGLSPAAWTGPPVIMRHYAAPAFLAAIYAAGAGDSFDAVAFHPYSYPEGPSGSDPANGWAMMTGEIRDIMRENGDSDKKIWITEYGAPTNDGHGGISEAAQAEMFAESLRLARQLDWAGPLFWYSYRDLGEDPQSNENWFGVIDHDGRRKPAWHEMRGFTR</sequence>